<name>A0A7D5Z6T4_9HYPO</name>
<accession>A0A7D5Z6T4</accession>
<feature type="region of interest" description="Disordered" evidence="1">
    <location>
        <begin position="73"/>
        <end position="113"/>
    </location>
</feature>
<dbReference type="EMBL" id="CP058938">
    <property type="protein sequence ID" value="QLI74565.1"/>
    <property type="molecule type" value="Genomic_DNA"/>
</dbReference>
<dbReference type="GeneID" id="90968255"/>
<evidence type="ECO:0000313" key="2">
    <source>
        <dbReference type="EMBL" id="QLI74565.1"/>
    </source>
</evidence>
<feature type="compositionally biased region" description="Basic and acidic residues" evidence="1">
    <location>
        <begin position="22"/>
        <end position="39"/>
    </location>
</feature>
<feature type="region of interest" description="Disordered" evidence="1">
    <location>
        <begin position="1"/>
        <end position="47"/>
    </location>
</feature>
<keyword evidence="3" id="KW-1185">Reference proteome</keyword>
<dbReference type="AlphaFoldDB" id="A0A7D5Z6T4"/>
<evidence type="ECO:0000313" key="3">
    <source>
        <dbReference type="Proteomes" id="UP000510686"/>
    </source>
</evidence>
<organism evidence="2 3">
    <name type="scientific">Metarhizium brunneum</name>
    <dbReference type="NCBI Taxonomy" id="500148"/>
    <lineage>
        <taxon>Eukaryota</taxon>
        <taxon>Fungi</taxon>
        <taxon>Dikarya</taxon>
        <taxon>Ascomycota</taxon>
        <taxon>Pezizomycotina</taxon>
        <taxon>Sordariomycetes</taxon>
        <taxon>Hypocreomycetidae</taxon>
        <taxon>Hypocreales</taxon>
        <taxon>Clavicipitaceae</taxon>
        <taxon>Metarhizium</taxon>
    </lineage>
</organism>
<gene>
    <name evidence="2" type="ORF">G6M90_00g111030</name>
</gene>
<sequence length="113" mass="12467">MDDLEIWVRANNSTSSSSSTRTKSDEYDDEKSRLHEQASEKQTTSIRMPTILELLAKGYDSDKETKPGETANCKAIATDNPTGGRCDGSFTAPTRYMDGTERRVGSGRPQSNE</sequence>
<dbReference type="Proteomes" id="UP000510686">
    <property type="component" value="Chromosome 7"/>
</dbReference>
<dbReference type="RefSeq" id="XP_065987936.1">
    <property type="nucleotide sequence ID" value="XM_066131820.1"/>
</dbReference>
<dbReference type="KEGG" id="mbrn:90968255"/>
<evidence type="ECO:0000256" key="1">
    <source>
        <dbReference type="SAM" id="MobiDB-lite"/>
    </source>
</evidence>
<protein>
    <submittedName>
        <fullName evidence="2">Uncharacterized protein</fullName>
    </submittedName>
</protein>
<proteinExistence type="predicted"/>
<reference evidence="2 3" key="1">
    <citation type="submission" date="2020-07" db="EMBL/GenBank/DDBJ databases">
        <title>Telomere length de novo assembly of all 7 chromosomes of the fungus, Metarhizium brunneum, using a novel assembly pipeline.</title>
        <authorList>
            <person name="Saud z."/>
            <person name="Kortsinoglou A."/>
            <person name="Kouvelis V.N."/>
            <person name="Butt T.M."/>
        </authorList>
    </citation>
    <scope>NUCLEOTIDE SEQUENCE [LARGE SCALE GENOMIC DNA]</scope>
    <source>
        <strain evidence="2 3">4556</strain>
    </source>
</reference>